<dbReference type="AlphaFoldDB" id="A0AAD2ADE7"/>
<dbReference type="InterPro" id="IPR012334">
    <property type="entry name" value="Pectin_lyas_fold"/>
</dbReference>
<dbReference type="Pfam" id="PF01095">
    <property type="entry name" value="Pectinesterase"/>
    <property type="match status" value="1"/>
</dbReference>
<comment type="catalytic activity">
    <reaction evidence="5">
        <text>[(1-&gt;4)-alpha-D-galacturonosyl methyl ester](n) + n H2O = [(1-&gt;4)-alpha-D-galacturonosyl](n) + n methanol + n H(+)</text>
        <dbReference type="Rhea" id="RHEA:22380"/>
        <dbReference type="Rhea" id="RHEA-COMP:14570"/>
        <dbReference type="Rhea" id="RHEA-COMP:14573"/>
        <dbReference type="ChEBI" id="CHEBI:15377"/>
        <dbReference type="ChEBI" id="CHEBI:15378"/>
        <dbReference type="ChEBI" id="CHEBI:17790"/>
        <dbReference type="ChEBI" id="CHEBI:140522"/>
        <dbReference type="ChEBI" id="CHEBI:140523"/>
        <dbReference type="EC" id="3.1.1.11"/>
    </reaction>
</comment>
<evidence type="ECO:0000256" key="1">
    <source>
        <dbReference type="ARBA" id="ARBA00005184"/>
    </source>
</evidence>
<keyword evidence="2" id="KW-0378">Hydrolase</keyword>
<keyword evidence="8" id="KW-1185">Reference proteome</keyword>
<evidence type="ECO:0000256" key="5">
    <source>
        <dbReference type="ARBA" id="ARBA00047928"/>
    </source>
</evidence>
<organism evidence="7 8">
    <name type="scientific">Fraxinus pennsylvanica</name>
    <dbReference type="NCBI Taxonomy" id="56036"/>
    <lineage>
        <taxon>Eukaryota</taxon>
        <taxon>Viridiplantae</taxon>
        <taxon>Streptophyta</taxon>
        <taxon>Embryophyta</taxon>
        <taxon>Tracheophyta</taxon>
        <taxon>Spermatophyta</taxon>
        <taxon>Magnoliopsida</taxon>
        <taxon>eudicotyledons</taxon>
        <taxon>Gunneridae</taxon>
        <taxon>Pentapetalae</taxon>
        <taxon>asterids</taxon>
        <taxon>lamiids</taxon>
        <taxon>Lamiales</taxon>
        <taxon>Oleaceae</taxon>
        <taxon>Oleeae</taxon>
        <taxon>Fraxinus</taxon>
    </lineage>
</organism>
<dbReference type="GO" id="GO:0030599">
    <property type="term" value="F:pectinesterase activity"/>
    <property type="evidence" value="ECO:0007669"/>
    <property type="project" value="UniProtKB-EC"/>
</dbReference>
<name>A0AAD2ADE7_9LAMI</name>
<dbReference type="Gene3D" id="2.160.20.10">
    <property type="entry name" value="Single-stranded right-handed beta-helix, Pectin lyase-like"/>
    <property type="match status" value="1"/>
</dbReference>
<proteinExistence type="predicted"/>
<evidence type="ECO:0000313" key="8">
    <source>
        <dbReference type="Proteomes" id="UP000834106"/>
    </source>
</evidence>
<comment type="pathway">
    <text evidence="1">Glycan metabolism; pectin degradation; 2-dehydro-3-deoxy-D-gluconate from pectin: step 1/5.</text>
</comment>
<dbReference type="PANTHER" id="PTHR31707">
    <property type="entry name" value="PECTINESTERASE"/>
    <property type="match status" value="1"/>
</dbReference>
<dbReference type="GO" id="GO:0042545">
    <property type="term" value="P:cell wall modification"/>
    <property type="evidence" value="ECO:0007669"/>
    <property type="project" value="InterPro"/>
</dbReference>
<evidence type="ECO:0000256" key="4">
    <source>
        <dbReference type="ARBA" id="ARBA00023316"/>
    </source>
</evidence>
<gene>
    <name evidence="7" type="ORF">FPE_LOCUS33029</name>
</gene>
<protein>
    <recommendedName>
        <fullName evidence="6">Pectinesterase catalytic domain-containing protein</fullName>
    </recommendedName>
</protein>
<sequence>MGLGRHIKGNQNVADGWTTSRSSAVAVVGSGFIGKGITFENYVGPSKHQAAALRSGANFSAFLPMQLRGYQDTLYVHSFCQFYRECDMYGTIDYTFGNAAVVIQNSNLYVRKPNDQQRNIFTAQGRADQNQNSGISILNCKVDAASDLIPVQSSFRTYLG</sequence>
<keyword evidence="4" id="KW-0961">Cell wall biogenesis/degradation</keyword>
<dbReference type="InterPro" id="IPR000070">
    <property type="entry name" value="Pectinesterase_cat"/>
</dbReference>
<reference evidence="7" key="1">
    <citation type="submission" date="2023-05" db="EMBL/GenBank/DDBJ databases">
        <authorList>
            <person name="Huff M."/>
        </authorList>
    </citation>
    <scope>NUCLEOTIDE SEQUENCE</scope>
</reference>
<dbReference type="EMBL" id="OU503057">
    <property type="protein sequence ID" value="CAI9785599.1"/>
    <property type="molecule type" value="Genomic_DNA"/>
</dbReference>
<dbReference type="SUPFAM" id="SSF51126">
    <property type="entry name" value="Pectin lyase-like"/>
    <property type="match status" value="1"/>
</dbReference>
<dbReference type="Proteomes" id="UP000834106">
    <property type="component" value="Chromosome 22"/>
</dbReference>
<accession>A0AAD2ADE7</accession>
<evidence type="ECO:0000259" key="6">
    <source>
        <dbReference type="Pfam" id="PF01095"/>
    </source>
</evidence>
<evidence type="ECO:0000313" key="7">
    <source>
        <dbReference type="EMBL" id="CAI9785599.1"/>
    </source>
</evidence>
<feature type="domain" description="Pectinesterase catalytic" evidence="6">
    <location>
        <begin position="7"/>
        <end position="160"/>
    </location>
</feature>
<evidence type="ECO:0000256" key="3">
    <source>
        <dbReference type="ARBA" id="ARBA00023085"/>
    </source>
</evidence>
<dbReference type="InterPro" id="IPR011050">
    <property type="entry name" value="Pectin_lyase_fold/virulence"/>
</dbReference>
<evidence type="ECO:0000256" key="2">
    <source>
        <dbReference type="ARBA" id="ARBA00022801"/>
    </source>
</evidence>
<keyword evidence="3" id="KW-0063">Aspartyl esterase</keyword>